<organism evidence="8 9">
    <name type="scientific">Flavobacterium pokkalii</name>
    <dbReference type="NCBI Taxonomy" id="1940408"/>
    <lineage>
        <taxon>Bacteria</taxon>
        <taxon>Pseudomonadati</taxon>
        <taxon>Bacteroidota</taxon>
        <taxon>Flavobacteriia</taxon>
        <taxon>Flavobacteriales</taxon>
        <taxon>Flavobacteriaceae</taxon>
        <taxon>Flavobacterium</taxon>
    </lineage>
</organism>
<dbReference type="EC" id="2.7.13.3" evidence="2"/>
<dbReference type="SMART" id="SM00448">
    <property type="entry name" value="REC"/>
    <property type="match status" value="1"/>
</dbReference>
<dbReference type="CDD" id="cd17546">
    <property type="entry name" value="REC_hyHK_CKI1_RcsC-like"/>
    <property type="match status" value="1"/>
</dbReference>
<keyword evidence="9" id="KW-1185">Reference proteome</keyword>
<feature type="domain" description="Response regulatory" evidence="7">
    <location>
        <begin position="383"/>
        <end position="501"/>
    </location>
</feature>
<dbReference type="PANTHER" id="PTHR45339:SF1">
    <property type="entry name" value="HYBRID SIGNAL TRANSDUCTION HISTIDINE KINASE J"/>
    <property type="match status" value="1"/>
</dbReference>
<dbReference type="RefSeq" id="WP_188221432.1">
    <property type="nucleotide sequence ID" value="NZ_NASZ01000027.1"/>
</dbReference>
<evidence type="ECO:0000259" key="7">
    <source>
        <dbReference type="PROSITE" id="PS50110"/>
    </source>
</evidence>
<keyword evidence="3 5" id="KW-0597">Phosphoprotein</keyword>
<dbReference type="PRINTS" id="PR00344">
    <property type="entry name" value="BCTRLSENSOR"/>
</dbReference>
<comment type="caution">
    <text evidence="8">The sequence shown here is derived from an EMBL/GenBank/DDBJ whole genome shotgun (WGS) entry which is preliminary data.</text>
</comment>
<dbReference type="InterPro" id="IPR005467">
    <property type="entry name" value="His_kinase_dom"/>
</dbReference>
<sequence>MSKSKLEQILALVRSINEDEFQEQITHGDSLDDVYEELLFLAEKIDSKKKRTAVIIEQISNCFAGDFFNYLPISEAHDELDVFCMGFNTYIEELKAAMVSKKLTETINEKLVDEKEQTEQLALTRDQFLSNMSHEIRTPLNGILGFTDLLLNSPELDSERKKQLEYIKMSGDILLVIVNDILDLAKIESGQITLLNKPFNLNQLIRLIRDTFSIKTAEKEIDFKITIDKELPVVLNGDSVRISQILFNLIGNAMKFTPAKGKIHLKIKFKDEEDDAYVVKIIVADSGIGIPSHQIEDIFNPFVQLSNDEAREYGGTGLGLAIIRKIVDIMNGEIKVKSKPDVGTKFIVTLPFFKNDYDLSGSKAVFEKKEFRKAELDIDRKIKVLLAEDNRINQILVQKVLSKYNIDCVVVANGKLALEALLHQDFDLILMDLMMPDMNGYEAASAIRALKNHSKKNIPILALSAVVTSSVTEACKAVGINKYLSKPFEAEELYKAIIELIANK</sequence>
<dbReference type="SUPFAM" id="SSF52172">
    <property type="entry name" value="CheY-like"/>
    <property type="match status" value="1"/>
</dbReference>
<feature type="domain" description="Histidine kinase" evidence="6">
    <location>
        <begin position="131"/>
        <end position="354"/>
    </location>
</feature>
<protein>
    <recommendedName>
        <fullName evidence="2">histidine kinase</fullName>
        <ecNumber evidence="2">2.7.13.3</ecNumber>
    </recommendedName>
</protein>
<dbReference type="SMART" id="SM00387">
    <property type="entry name" value="HATPase_c"/>
    <property type="match status" value="1"/>
</dbReference>
<dbReference type="Gene3D" id="1.10.287.130">
    <property type="match status" value="1"/>
</dbReference>
<comment type="catalytic activity">
    <reaction evidence="1">
        <text>ATP + protein L-histidine = ADP + protein N-phospho-L-histidine.</text>
        <dbReference type="EC" id="2.7.13.3"/>
    </reaction>
</comment>
<dbReference type="Proteomes" id="UP000661715">
    <property type="component" value="Unassembled WGS sequence"/>
</dbReference>
<evidence type="ECO:0000313" key="8">
    <source>
        <dbReference type="EMBL" id="MBD0726392.1"/>
    </source>
</evidence>
<evidence type="ECO:0000256" key="3">
    <source>
        <dbReference type="ARBA" id="ARBA00022553"/>
    </source>
</evidence>
<dbReference type="Pfam" id="PF02518">
    <property type="entry name" value="HATPase_c"/>
    <property type="match status" value="1"/>
</dbReference>
<feature type="modified residue" description="4-aspartylphosphate" evidence="5">
    <location>
        <position position="432"/>
    </location>
</feature>
<dbReference type="PROSITE" id="PS50110">
    <property type="entry name" value="RESPONSE_REGULATORY"/>
    <property type="match status" value="1"/>
</dbReference>
<dbReference type="SUPFAM" id="SSF55874">
    <property type="entry name" value="ATPase domain of HSP90 chaperone/DNA topoisomerase II/histidine kinase"/>
    <property type="match status" value="1"/>
</dbReference>
<dbReference type="InterPro" id="IPR036890">
    <property type="entry name" value="HATPase_C_sf"/>
</dbReference>
<dbReference type="InterPro" id="IPR036097">
    <property type="entry name" value="HisK_dim/P_sf"/>
</dbReference>
<dbReference type="InterPro" id="IPR004358">
    <property type="entry name" value="Sig_transdc_His_kin-like_C"/>
</dbReference>
<dbReference type="Gene3D" id="3.30.565.10">
    <property type="entry name" value="Histidine kinase-like ATPase, C-terminal domain"/>
    <property type="match status" value="1"/>
</dbReference>
<dbReference type="CDD" id="cd16922">
    <property type="entry name" value="HATPase_EvgS-ArcB-TorS-like"/>
    <property type="match status" value="1"/>
</dbReference>
<dbReference type="Gene3D" id="3.40.50.2300">
    <property type="match status" value="1"/>
</dbReference>
<evidence type="ECO:0000256" key="4">
    <source>
        <dbReference type="ARBA" id="ARBA00023012"/>
    </source>
</evidence>
<proteinExistence type="predicted"/>
<dbReference type="Pfam" id="PF00072">
    <property type="entry name" value="Response_reg"/>
    <property type="match status" value="1"/>
</dbReference>
<dbReference type="InterPro" id="IPR011006">
    <property type="entry name" value="CheY-like_superfamily"/>
</dbReference>
<dbReference type="SMART" id="SM00388">
    <property type="entry name" value="HisKA"/>
    <property type="match status" value="1"/>
</dbReference>
<dbReference type="InterPro" id="IPR003661">
    <property type="entry name" value="HisK_dim/P_dom"/>
</dbReference>
<dbReference type="Pfam" id="PF00512">
    <property type="entry name" value="HisKA"/>
    <property type="match status" value="1"/>
</dbReference>
<evidence type="ECO:0000259" key="6">
    <source>
        <dbReference type="PROSITE" id="PS50109"/>
    </source>
</evidence>
<dbReference type="CDD" id="cd00082">
    <property type="entry name" value="HisKA"/>
    <property type="match status" value="1"/>
</dbReference>
<name>A0ABR7UU02_9FLAO</name>
<dbReference type="EMBL" id="NASZ01000027">
    <property type="protein sequence ID" value="MBD0726392.1"/>
    <property type="molecule type" value="Genomic_DNA"/>
</dbReference>
<evidence type="ECO:0000256" key="1">
    <source>
        <dbReference type="ARBA" id="ARBA00000085"/>
    </source>
</evidence>
<accession>A0ABR7UU02</accession>
<dbReference type="SUPFAM" id="SSF47384">
    <property type="entry name" value="Homodimeric domain of signal transducing histidine kinase"/>
    <property type="match status" value="1"/>
</dbReference>
<evidence type="ECO:0000256" key="5">
    <source>
        <dbReference type="PROSITE-ProRule" id="PRU00169"/>
    </source>
</evidence>
<evidence type="ECO:0000313" key="9">
    <source>
        <dbReference type="Proteomes" id="UP000661715"/>
    </source>
</evidence>
<dbReference type="PROSITE" id="PS50109">
    <property type="entry name" value="HIS_KIN"/>
    <property type="match status" value="1"/>
</dbReference>
<dbReference type="InterPro" id="IPR001789">
    <property type="entry name" value="Sig_transdc_resp-reg_receiver"/>
</dbReference>
<gene>
    <name evidence="8" type="ORF">B6A10_14525</name>
</gene>
<evidence type="ECO:0000256" key="2">
    <source>
        <dbReference type="ARBA" id="ARBA00012438"/>
    </source>
</evidence>
<reference evidence="8 9" key="1">
    <citation type="journal article" date="2020" name="Microbiol. Res.">
        <title>Flavobacterium pokkalii sp. nov., a novel plant growth promoting native rhizobacteria isolated from pokkali rice grown in coastal saline affected agricultural regions of southern India, Kerala.</title>
        <authorList>
            <person name="Menon R.R."/>
            <person name="Kumari S."/>
            <person name="Viver T."/>
            <person name="Rameshkumar N."/>
        </authorList>
    </citation>
    <scope>NUCLEOTIDE SEQUENCE [LARGE SCALE GENOMIC DNA]</scope>
    <source>
        <strain evidence="8 9">L1I52</strain>
    </source>
</reference>
<dbReference type="PANTHER" id="PTHR45339">
    <property type="entry name" value="HYBRID SIGNAL TRANSDUCTION HISTIDINE KINASE J"/>
    <property type="match status" value="1"/>
</dbReference>
<keyword evidence="4" id="KW-0902">Two-component regulatory system</keyword>
<dbReference type="InterPro" id="IPR003594">
    <property type="entry name" value="HATPase_dom"/>
</dbReference>